<evidence type="ECO:0000256" key="4">
    <source>
        <dbReference type="ARBA" id="ARBA00022692"/>
    </source>
</evidence>
<dbReference type="InterPro" id="IPR005828">
    <property type="entry name" value="MFS_sugar_transport-like"/>
</dbReference>
<keyword evidence="4 8" id="KW-0812">Transmembrane</keyword>
<dbReference type="PANTHER" id="PTHR48020">
    <property type="entry name" value="PROTON MYO-INOSITOL COTRANSPORTER"/>
    <property type="match status" value="1"/>
</dbReference>
<evidence type="ECO:0000256" key="7">
    <source>
        <dbReference type="RuleBase" id="RU003346"/>
    </source>
</evidence>
<dbReference type="Pfam" id="PF00083">
    <property type="entry name" value="Sugar_tr"/>
    <property type="match status" value="2"/>
</dbReference>
<evidence type="ECO:0000256" key="3">
    <source>
        <dbReference type="ARBA" id="ARBA00022448"/>
    </source>
</evidence>
<feature type="transmembrane region" description="Helical" evidence="8">
    <location>
        <begin position="280"/>
        <end position="304"/>
    </location>
</feature>
<keyword evidence="10" id="KW-1185">Reference proteome</keyword>
<dbReference type="GO" id="GO:0016324">
    <property type="term" value="C:apical plasma membrane"/>
    <property type="evidence" value="ECO:0007669"/>
    <property type="project" value="TreeGrafter"/>
</dbReference>
<evidence type="ECO:0000256" key="8">
    <source>
        <dbReference type="SAM" id="Phobius"/>
    </source>
</evidence>
<dbReference type="PRINTS" id="PR00171">
    <property type="entry name" value="SUGRTRNSPORT"/>
</dbReference>
<feature type="domain" description="Major facilitator superfamily (MFS) profile" evidence="9">
    <location>
        <begin position="30"/>
        <end position="558"/>
    </location>
</feature>
<evidence type="ECO:0000256" key="1">
    <source>
        <dbReference type="ARBA" id="ARBA00004141"/>
    </source>
</evidence>
<evidence type="ECO:0000313" key="10">
    <source>
        <dbReference type="Proteomes" id="UP000887569"/>
    </source>
</evidence>
<dbReference type="Proteomes" id="UP000887569">
    <property type="component" value="Unplaced"/>
</dbReference>
<feature type="transmembrane region" description="Helical" evidence="8">
    <location>
        <begin position="465"/>
        <end position="483"/>
    </location>
</feature>
<evidence type="ECO:0000313" key="11">
    <source>
        <dbReference type="WBParaSite" id="PgR002_g065_t01"/>
    </source>
</evidence>
<evidence type="ECO:0000256" key="5">
    <source>
        <dbReference type="ARBA" id="ARBA00022989"/>
    </source>
</evidence>
<dbReference type="GO" id="GO:0005366">
    <property type="term" value="F:myo-inositol:proton symporter activity"/>
    <property type="evidence" value="ECO:0007669"/>
    <property type="project" value="TreeGrafter"/>
</dbReference>
<dbReference type="Gene3D" id="1.20.1250.20">
    <property type="entry name" value="MFS general substrate transporter like domains"/>
    <property type="match status" value="2"/>
</dbReference>
<dbReference type="WBParaSite" id="PgR002_g065_t01">
    <property type="protein sequence ID" value="PgR002_g065_t01"/>
    <property type="gene ID" value="PgR002_g065"/>
</dbReference>
<feature type="transmembrane region" description="Helical" evidence="8">
    <location>
        <begin position="316"/>
        <end position="335"/>
    </location>
</feature>
<dbReference type="InterPro" id="IPR020846">
    <property type="entry name" value="MFS_dom"/>
</dbReference>
<feature type="transmembrane region" description="Helical" evidence="8">
    <location>
        <begin position="504"/>
        <end position="527"/>
    </location>
</feature>
<feature type="transmembrane region" description="Helical" evidence="8">
    <location>
        <begin position="124"/>
        <end position="145"/>
    </location>
</feature>
<reference evidence="11" key="1">
    <citation type="submission" date="2022-11" db="UniProtKB">
        <authorList>
            <consortium name="WormBaseParasite"/>
        </authorList>
    </citation>
    <scope>IDENTIFICATION</scope>
</reference>
<dbReference type="InterPro" id="IPR003663">
    <property type="entry name" value="Sugar/inositol_transpt"/>
</dbReference>
<feature type="transmembrane region" description="Helical" evidence="8">
    <location>
        <begin position="191"/>
        <end position="210"/>
    </location>
</feature>
<protein>
    <submittedName>
        <fullName evidence="11">Major facilitator superfamily (MFS) profile domain-containing protein</fullName>
    </submittedName>
</protein>
<comment type="subcellular location">
    <subcellularLocation>
        <location evidence="1">Membrane</location>
        <topology evidence="1">Multi-pass membrane protein</topology>
    </subcellularLocation>
</comment>
<sequence>MVQIAAVVSDVLTQRRPESHPSTTVYVYLLTLMACLGGLLFGYDTGIISSAMLYLPLNKQMGYLSTLWQEIIISITPGMAGLSALIAGKSGDYFGRRMVILAASATFIVGAVLCGAAPELWTLFSGRVLLGVAIGFASMIIPVYIGEVTPSHIRGTLITIYQLMVAFGFVVANAFAAWFAHYDPVNLGWRLMFSLAAVPAAIQFVCFLFLPETPRFIMNVRGQQDARNVLQKIYGGSRDWIDYEMDEITRNIEDENQYRKAVGDSFVISRILKTQHVRKAMLLGCAMQMFQQLAGINTILYYTGTIIRSSGVKDKITTIWISCAVSSVQAIGTFAPMKLIERLGRRVILISSLIGVVITLCLMGAAFYLIDSHSPVVDPLHAYEGIEFDGAVSNATINKCAAYRNCASCVMSYLCGFCSPANSSTSGQCLPIDTSNVDYSFVGFCKSGRQDSEYLFADNYCFTKFTAIPIVVMVVYILAYSFGMGPMPWVYNAEIYPLWARSTCVSLSTFTNWFFNLVISLTFLTLSEAITKYGAFFLYAGISFLGLVLFYIYMPETRGCQIEEVELLFMSEAARRHKQKIYEKRGRTEESMEIQPLDTISA</sequence>
<keyword evidence="3 7" id="KW-0813">Transport</keyword>
<evidence type="ECO:0000259" key="9">
    <source>
        <dbReference type="PROSITE" id="PS50850"/>
    </source>
</evidence>
<name>A0A915A892_PARUN</name>
<organism evidence="10 11">
    <name type="scientific">Parascaris univalens</name>
    <name type="common">Nematode worm</name>
    <dbReference type="NCBI Taxonomy" id="6257"/>
    <lineage>
        <taxon>Eukaryota</taxon>
        <taxon>Metazoa</taxon>
        <taxon>Ecdysozoa</taxon>
        <taxon>Nematoda</taxon>
        <taxon>Chromadorea</taxon>
        <taxon>Rhabditida</taxon>
        <taxon>Spirurina</taxon>
        <taxon>Ascaridomorpha</taxon>
        <taxon>Ascaridoidea</taxon>
        <taxon>Ascarididae</taxon>
        <taxon>Parascaris</taxon>
    </lineage>
</organism>
<evidence type="ECO:0000256" key="2">
    <source>
        <dbReference type="ARBA" id="ARBA00010992"/>
    </source>
</evidence>
<feature type="transmembrane region" description="Helical" evidence="8">
    <location>
        <begin position="533"/>
        <end position="553"/>
    </location>
</feature>
<dbReference type="SUPFAM" id="SSF103473">
    <property type="entry name" value="MFS general substrate transporter"/>
    <property type="match status" value="1"/>
</dbReference>
<feature type="transmembrane region" description="Helical" evidence="8">
    <location>
        <begin position="67"/>
        <end position="87"/>
    </location>
</feature>
<feature type="transmembrane region" description="Helical" evidence="8">
    <location>
        <begin position="99"/>
        <end position="118"/>
    </location>
</feature>
<dbReference type="PANTHER" id="PTHR48020:SF12">
    <property type="entry name" value="PROTON MYO-INOSITOL COTRANSPORTER"/>
    <property type="match status" value="1"/>
</dbReference>
<evidence type="ECO:0000256" key="6">
    <source>
        <dbReference type="ARBA" id="ARBA00023136"/>
    </source>
</evidence>
<accession>A0A915A892</accession>
<feature type="transmembrane region" description="Helical" evidence="8">
    <location>
        <begin position="157"/>
        <end position="179"/>
    </location>
</feature>
<dbReference type="InterPro" id="IPR036259">
    <property type="entry name" value="MFS_trans_sf"/>
</dbReference>
<dbReference type="NCBIfam" id="TIGR00879">
    <property type="entry name" value="SP"/>
    <property type="match status" value="1"/>
</dbReference>
<dbReference type="InterPro" id="IPR050814">
    <property type="entry name" value="Myo-inositol_Transporter"/>
</dbReference>
<keyword evidence="6 8" id="KW-0472">Membrane</keyword>
<dbReference type="InterPro" id="IPR005829">
    <property type="entry name" value="Sugar_transporter_CS"/>
</dbReference>
<dbReference type="PROSITE" id="PS50850">
    <property type="entry name" value="MFS"/>
    <property type="match status" value="1"/>
</dbReference>
<feature type="transmembrane region" description="Helical" evidence="8">
    <location>
        <begin position="25"/>
        <end position="55"/>
    </location>
</feature>
<proteinExistence type="inferred from homology"/>
<comment type="similarity">
    <text evidence="2 7">Belongs to the major facilitator superfamily. Sugar transporter (TC 2.A.1.1) family.</text>
</comment>
<feature type="transmembrane region" description="Helical" evidence="8">
    <location>
        <begin position="347"/>
        <end position="370"/>
    </location>
</feature>
<keyword evidence="5 8" id="KW-1133">Transmembrane helix</keyword>
<dbReference type="PROSITE" id="PS00217">
    <property type="entry name" value="SUGAR_TRANSPORT_2"/>
    <property type="match status" value="1"/>
</dbReference>
<dbReference type="AlphaFoldDB" id="A0A915A892"/>